<feature type="compositionally biased region" description="Low complexity" evidence="1">
    <location>
        <begin position="32"/>
        <end position="43"/>
    </location>
</feature>
<evidence type="ECO:0000313" key="2">
    <source>
        <dbReference type="EMBL" id="UNA01164.1"/>
    </source>
</evidence>
<evidence type="ECO:0000256" key="1">
    <source>
        <dbReference type="SAM" id="MobiDB-lite"/>
    </source>
</evidence>
<reference evidence="2 3" key="1">
    <citation type="journal article" date="2022" name="Arch. Virol.">
        <title>Two novel Erwinia amylovora bacteriophages, Loshitsa2 and Micant, isolated in Belarus.</title>
        <authorList>
            <person name="Besarab N.V."/>
            <person name="Letarov A.V."/>
            <person name="Kulikov E.E."/>
            <person name="Babenko V.V."/>
            <person name="Belalov I.S."/>
            <person name="Lagonenko A.L."/>
            <person name="Golomidova A.K."/>
            <person name="Evtushenkov A.N."/>
        </authorList>
    </citation>
    <scope>NUCLEOTIDE SEQUENCE [LARGE SCALE GENOMIC DNA]</scope>
</reference>
<gene>
    <name evidence="2" type="ORF">Loshitsa2_00036</name>
</gene>
<name>A0AAE9FMJ9_9CAUD</name>
<dbReference type="EMBL" id="OM513680">
    <property type="protein sequence ID" value="UNA01164.1"/>
    <property type="molecule type" value="Genomic_DNA"/>
</dbReference>
<evidence type="ECO:0000313" key="3">
    <source>
        <dbReference type="Proteomes" id="UP000829102"/>
    </source>
</evidence>
<feature type="region of interest" description="Disordered" evidence="1">
    <location>
        <begin position="1"/>
        <end position="69"/>
    </location>
</feature>
<proteinExistence type="predicted"/>
<accession>A0AAE9FMJ9</accession>
<feature type="compositionally biased region" description="Low complexity" evidence="1">
    <location>
        <begin position="59"/>
        <end position="69"/>
    </location>
</feature>
<keyword evidence="3" id="KW-1185">Reference proteome</keyword>
<dbReference type="Proteomes" id="UP000829102">
    <property type="component" value="Segment"/>
</dbReference>
<protein>
    <submittedName>
        <fullName evidence="2">Scaffolding protein</fullName>
    </submittedName>
</protein>
<sequence length="280" mass="29202">MAEDLQAVVPGAEGNPAAVEAKAPEAKQPTNADLLAAKAASKAEQGHIEQAEVPGKNPADALAKAGAEATEADKPAFDADDLAQTGNAVLDAGIKMMQQTAGLNSEDVNRILSSAFERGDSSLIDSAYIKERFGEHAGYVEQLAKAYIDHTTEQTQSTVNAVYELAGGEEGWGLHNQTFQQHAPKHLQAAASALADAGEFTQAAELIVEFSKSTGLVPIAGQHIQGGGAVANGALTAAGFKDELTKLRATVGNRSLESGPAKAQYDALVRRRQAGRMQNM</sequence>
<organism evidence="2 3">
    <name type="scientific">Erwinia phage Loshitsa2</name>
    <dbReference type="NCBI Taxonomy" id="2923254"/>
    <lineage>
        <taxon>Viruses</taxon>
        <taxon>Duplodnaviria</taxon>
        <taxon>Heunggongvirae</taxon>
        <taxon>Uroviricota</taxon>
        <taxon>Caudoviricetes</taxon>
        <taxon>Autographivirales</taxon>
        <taxon>Autoscriptoviridae</taxon>
        <taxon>Slopekvirinae</taxon>
        <taxon>Micantvirus</taxon>
        <taxon>Micantvirus loshitsa2</taxon>
    </lineage>
</organism>